<organism evidence="2 3">
    <name type="scientific">Chitinophaga costaii</name>
    <dbReference type="NCBI Taxonomy" id="1335309"/>
    <lineage>
        <taxon>Bacteria</taxon>
        <taxon>Pseudomonadati</taxon>
        <taxon>Bacteroidota</taxon>
        <taxon>Chitinophagia</taxon>
        <taxon>Chitinophagales</taxon>
        <taxon>Chitinophagaceae</taxon>
        <taxon>Chitinophaga</taxon>
    </lineage>
</organism>
<protein>
    <submittedName>
        <fullName evidence="2">Methyltransferase domain-containing protein</fullName>
    </submittedName>
</protein>
<dbReference type="InterPro" id="IPR029063">
    <property type="entry name" value="SAM-dependent_MTases_sf"/>
</dbReference>
<dbReference type="EMBL" id="FMAR01000015">
    <property type="protein sequence ID" value="SCC56722.1"/>
    <property type="molecule type" value="Genomic_DNA"/>
</dbReference>
<dbReference type="GO" id="GO:0008176">
    <property type="term" value="F:tRNA (guanine(46)-N7)-methyltransferase activity"/>
    <property type="evidence" value="ECO:0007669"/>
    <property type="project" value="UniProtKB-EC"/>
</dbReference>
<dbReference type="STRING" id="1335309.GA0116948_11548"/>
<feature type="domain" description="Methyltransferase" evidence="1">
    <location>
        <begin position="50"/>
        <end position="118"/>
    </location>
</feature>
<keyword evidence="3" id="KW-1185">Reference proteome</keyword>
<name>A0A1C4FLF1_9BACT</name>
<dbReference type="SUPFAM" id="SSF53335">
    <property type="entry name" value="S-adenosyl-L-methionine-dependent methyltransferases"/>
    <property type="match status" value="1"/>
</dbReference>
<dbReference type="InterPro" id="IPR025714">
    <property type="entry name" value="Methyltranfer_dom"/>
</dbReference>
<dbReference type="RefSeq" id="WP_089714547.1">
    <property type="nucleotide sequence ID" value="NZ_FMAR01000015.1"/>
</dbReference>
<accession>A0A1C4FLF1</accession>
<evidence type="ECO:0000259" key="1">
    <source>
        <dbReference type="Pfam" id="PF13847"/>
    </source>
</evidence>
<dbReference type="AlphaFoldDB" id="A0A1C4FLF1"/>
<gene>
    <name evidence="2" type="ORF">GA0116948_11548</name>
</gene>
<keyword evidence="2" id="KW-0808">Transferase</keyword>
<keyword evidence="2" id="KW-0489">Methyltransferase</keyword>
<dbReference type="Gene3D" id="3.40.50.150">
    <property type="entry name" value="Vaccinia Virus protein VP39"/>
    <property type="match status" value="1"/>
</dbReference>
<reference evidence="2 3" key="1">
    <citation type="submission" date="2016-08" db="EMBL/GenBank/DDBJ databases">
        <authorList>
            <person name="Seilhamer J.J."/>
        </authorList>
    </citation>
    <scope>NUCLEOTIDE SEQUENCE [LARGE SCALE GENOMIC DNA]</scope>
    <source>
        <strain evidence="2 3">A37T2</strain>
    </source>
</reference>
<dbReference type="Pfam" id="PF13847">
    <property type="entry name" value="Methyltransf_31"/>
    <property type="match status" value="1"/>
</dbReference>
<sequence length="199" mass="23041">MLSNRLVKSTTFNNDTAFDWLYPEKIQQLSKHHWTPLSVARKAARFLANKPGANILDIGSGAGKFCLIGGHHHPDAHFYGVEQRRELHDTAIAAREATGLQNVEFIHGNFTQLNMADYDGFYFYNAFFENLDHQFPIDNDIEYSVSLYTYYSRYLFKALENAKSGTRLVSFHSLEDEIPQSYHLVDISDDQLLKMWIRR</sequence>
<dbReference type="CDD" id="cd02440">
    <property type="entry name" value="AdoMet_MTases"/>
    <property type="match status" value="1"/>
</dbReference>
<evidence type="ECO:0000313" key="2">
    <source>
        <dbReference type="EMBL" id="SCC56722.1"/>
    </source>
</evidence>
<dbReference type="Proteomes" id="UP000242818">
    <property type="component" value="Unassembled WGS sequence"/>
</dbReference>
<evidence type="ECO:0000313" key="3">
    <source>
        <dbReference type="Proteomes" id="UP000242818"/>
    </source>
</evidence>
<proteinExistence type="predicted"/>